<sequence length="522" mass="59384">MFTNRQVQQFSTKQSIAIYQQRKLIKQPVTESNENVTDVRQLAKESVQISTAPLSHRTTTLSRLRRPALGDVSNTSSSVSKQATITDDKSKLALVKEAVPVVGKAVKPVNRQAVRRRVVSGIPVPNESQLLTRADDVVAPKHAPLKELSANNVPVVKKETVSANVAVLQKEIASSTISSIIQHKQQARFLSRKRAAAAMQNTVKLPDPVTDISHSIDTSSLKQHVHEAEAYEAELDRLRAKKAKVQRWDDLDADDFNDPLMVSEYVVEIFDYLRELEKQTMPNSNYMDNQKELGWKMRTILVDWLVEIHSNFRLLPETLYLAVNIVDRFLSLRVVSLVKLQLVGITAMFIASKYEEVVAPSVKNFVYMADGGYSDKEILKAERYVLQVLDFRLCYPNPMNFLRRVSKADDYDIQTRTIAKYLMEISLFDNRFLGTAPSMAAAAALYLARKMLNRGEWNNNLVHYSYYTEEELRPVVDLMVDFLRRPRKSDAFEKKYAAKKFLKASLFTRDWVKHSVGLIGNS</sequence>
<dbReference type="CDD" id="cd20512">
    <property type="entry name" value="CYCLIN_CLBs_yeast_rpt2"/>
    <property type="match status" value="1"/>
</dbReference>
<evidence type="ECO:0000256" key="3">
    <source>
        <dbReference type="ARBA" id="ARBA00023306"/>
    </source>
</evidence>
<evidence type="ECO:0000256" key="2">
    <source>
        <dbReference type="ARBA" id="ARBA00023127"/>
    </source>
</evidence>
<dbReference type="PANTHER" id="PTHR10177">
    <property type="entry name" value="CYCLINS"/>
    <property type="match status" value="1"/>
</dbReference>
<dbReference type="InterPro" id="IPR048258">
    <property type="entry name" value="Cyclins_cyclin-box"/>
</dbReference>
<dbReference type="InterPro" id="IPR013763">
    <property type="entry name" value="Cyclin-like_dom"/>
</dbReference>
<dbReference type="GO" id="GO:0044772">
    <property type="term" value="P:mitotic cell cycle phase transition"/>
    <property type="evidence" value="ECO:0007669"/>
    <property type="project" value="InterPro"/>
</dbReference>
<keyword evidence="2 4" id="KW-0195">Cyclin</keyword>
<dbReference type="SUPFAM" id="SSF47954">
    <property type="entry name" value="Cyclin-like"/>
    <property type="match status" value="2"/>
</dbReference>
<dbReference type="InterPro" id="IPR006671">
    <property type="entry name" value="Cyclin_N"/>
</dbReference>
<dbReference type="SMART" id="SM00385">
    <property type="entry name" value="CYCLIN"/>
    <property type="match status" value="2"/>
</dbReference>
<evidence type="ECO:0000256" key="1">
    <source>
        <dbReference type="ARBA" id="ARBA00022618"/>
    </source>
</evidence>
<feature type="domain" description="Cyclin-like" evidence="6">
    <location>
        <begin position="303"/>
        <end position="387"/>
    </location>
</feature>
<evidence type="ECO:0000256" key="4">
    <source>
        <dbReference type="RuleBase" id="RU000383"/>
    </source>
</evidence>
<dbReference type="Pfam" id="PF02984">
    <property type="entry name" value="Cyclin_C"/>
    <property type="match status" value="1"/>
</dbReference>
<dbReference type="AlphaFoldDB" id="A0A9N8YZ07"/>
<evidence type="ECO:0000259" key="6">
    <source>
        <dbReference type="SMART" id="SM00385"/>
    </source>
</evidence>
<feature type="domain" description="Cyclin-like" evidence="6">
    <location>
        <begin position="400"/>
        <end position="481"/>
    </location>
</feature>
<dbReference type="InterPro" id="IPR039361">
    <property type="entry name" value="Cyclin"/>
</dbReference>
<keyword evidence="1" id="KW-0132">Cell division</keyword>
<dbReference type="GO" id="GO:0016538">
    <property type="term" value="F:cyclin-dependent protein serine/threonine kinase regulator activity"/>
    <property type="evidence" value="ECO:0007669"/>
    <property type="project" value="InterPro"/>
</dbReference>
<dbReference type="InterPro" id="IPR036915">
    <property type="entry name" value="Cyclin-like_sf"/>
</dbReference>
<accession>A0A9N8YZ07</accession>
<dbReference type="SMART" id="SM01332">
    <property type="entry name" value="Cyclin_C"/>
    <property type="match status" value="1"/>
</dbReference>
<dbReference type="EMBL" id="CAJVPI010000012">
    <property type="protein sequence ID" value="CAG8455297.1"/>
    <property type="molecule type" value="Genomic_DNA"/>
</dbReference>
<dbReference type="CDD" id="cd20568">
    <property type="entry name" value="CYCLIN_CLBs_yeast_rpt1"/>
    <property type="match status" value="1"/>
</dbReference>
<evidence type="ECO:0000313" key="8">
    <source>
        <dbReference type="EMBL" id="CAG8455297.1"/>
    </source>
</evidence>
<dbReference type="FunFam" id="1.10.472.10:FF:000001">
    <property type="entry name" value="G2/mitotic-specific cyclin"/>
    <property type="match status" value="1"/>
</dbReference>
<name>A0A9N8YZ07_9GLOM</name>
<keyword evidence="3" id="KW-0131">Cell cycle</keyword>
<gene>
    <name evidence="8" type="ORF">PBRASI_LOCUS280</name>
</gene>
<keyword evidence="5" id="KW-0175">Coiled coil</keyword>
<dbReference type="InterPro" id="IPR046965">
    <property type="entry name" value="Cyclin_A/B-like"/>
</dbReference>
<reference evidence="8" key="1">
    <citation type="submission" date="2021-06" db="EMBL/GenBank/DDBJ databases">
        <authorList>
            <person name="Kallberg Y."/>
            <person name="Tangrot J."/>
            <person name="Rosling A."/>
        </authorList>
    </citation>
    <scope>NUCLEOTIDE SEQUENCE</scope>
    <source>
        <strain evidence="8">BR232B</strain>
    </source>
</reference>
<evidence type="ECO:0000313" key="9">
    <source>
        <dbReference type="Proteomes" id="UP000789739"/>
    </source>
</evidence>
<dbReference type="Gene3D" id="1.10.472.10">
    <property type="entry name" value="Cyclin-like"/>
    <property type="match status" value="2"/>
</dbReference>
<comment type="similarity">
    <text evidence="4">Belongs to the cyclin family.</text>
</comment>
<dbReference type="PROSITE" id="PS00292">
    <property type="entry name" value="CYCLINS"/>
    <property type="match status" value="1"/>
</dbReference>
<proteinExistence type="inferred from homology"/>
<dbReference type="PIRSF" id="PIRSF001771">
    <property type="entry name" value="Cyclin_A_B_D_E"/>
    <property type="match status" value="1"/>
</dbReference>
<feature type="coiled-coil region" evidence="5">
    <location>
        <begin position="221"/>
        <end position="248"/>
    </location>
</feature>
<keyword evidence="9" id="KW-1185">Reference proteome</keyword>
<protein>
    <submittedName>
        <fullName evidence="8">8333_t:CDS:1</fullName>
    </submittedName>
</protein>
<dbReference type="GO" id="GO:0051301">
    <property type="term" value="P:cell division"/>
    <property type="evidence" value="ECO:0007669"/>
    <property type="project" value="UniProtKB-KW"/>
</dbReference>
<dbReference type="OrthoDB" id="5590282at2759"/>
<evidence type="ECO:0000256" key="5">
    <source>
        <dbReference type="SAM" id="Coils"/>
    </source>
</evidence>
<evidence type="ECO:0000259" key="7">
    <source>
        <dbReference type="SMART" id="SM01332"/>
    </source>
</evidence>
<dbReference type="Pfam" id="PF00134">
    <property type="entry name" value="Cyclin_N"/>
    <property type="match status" value="1"/>
</dbReference>
<dbReference type="Proteomes" id="UP000789739">
    <property type="component" value="Unassembled WGS sequence"/>
</dbReference>
<organism evidence="8 9">
    <name type="scientific">Paraglomus brasilianum</name>
    <dbReference type="NCBI Taxonomy" id="144538"/>
    <lineage>
        <taxon>Eukaryota</taxon>
        <taxon>Fungi</taxon>
        <taxon>Fungi incertae sedis</taxon>
        <taxon>Mucoromycota</taxon>
        <taxon>Glomeromycotina</taxon>
        <taxon>Glomeromycetes</taxon>
        <taxon>Paraglomerales</taxon>
        <taxon>Paraglomeraceae</taxon>
        <taxon>Paraglomus</taxon>
    </lineage>
</organism>
<feature type="domain" description="Cyclin C-terminal" evidence="7">
    <location>
        <begin position="396"/>
        <end position="510"/>
    </location>
</feature>
<dbReference type="InterPro" id="IPR004367">
    <property type="entry name" value="Cyclin_C-dom"/>
</dbReference>
<comment type="caution">
    <text evidence="8">The sequence shown here is derived from an EMBL/GenBank/DDBJ whole genome shotgun (WGS) entry which is preliminary data.</text>
</comment>